<accession>A0A1G9XS51</accession>
<dbReference type="STRING" id="237069.SAMN05216498_1067"/>
<organism evidence="1 2">
    <name type="scientific">Tenuibacillus multivorans</name>
    <dbReference type="NCBI Taxonomy" id="237069"/>
    <lineage>
        <taxon>Bacteria</taxon>
        <taxon>Bacillati</taxon>
        <taxon>Bacillota</taxon>
        <taxon>Bacilli</taxon>
        <taxon>Bacillales</taxon>
        <taxon>Bacillaceae</taxon>
        <taxon>Tenuibacillus</taxon>
    </lineage>
</organism>
<evidence type="ECO:0000313" key="2">
    <source>
        <dbReference type="Proteomes" id="UP000199334"/>
    </source>
</evidence>
<dbReference type="EMBL" id="FNIG01000002">
    <property type="protein sequence ID" value="SDM98995.1"/>
    <property type="molecule type" value="Genomic_DNA"/>
</dbReference>
<sequence>MEDKGIAFLDEPYYVKTIYGDEVKVIGQIREDNYIINTSQNYKPKFNKQFYDEYARILINAAMRGDLQYEK</sequence>
<gene>
    <name evidence="1" type="ORF">SAMN05216498_1067</name>
</gene>
<protein>
    <submittedName>
        <fullName evidence="1">Uncharacterized protein</fullName>
    </submittedName>
</protein>
<evidence type="ECO:0000313" key="1">
    <source>
        <dbReference type="EMBL" id="SDM98995.1"/>
    </source>
</evidence>
<proteinExistence type="predicted"/>
<dbReference type="RefSeq" id="WP_093855577.1">
    <property type="nucleotide sequence ID" value="NZ_BJVZ01000001.1"/>
</dbReference>
<name>A0A1G9XS51_9BACI</name>
<keyword evidence="2" id="KW-1185">Reference proteome</keyword>
<dbReference type="Proteomes" id="UP000199334">
    <property type="component" value="Unassembled WGS sequence"/>
</dbReference>
<dbReference type="AlphaFoldDB" id="A0A1G9XS51"/>
<reference evidence="1 2" key="1">
    <citation type="submission" date="2016-10" db="EMBL/GenBank/DDBJ databases">
        <authorList>
            <person name="de Groot N.N."/>
        </authorList>
    </citation>
    <scope>NUCLEOTIDE SEQUENCE [LARGE SCALE GENOMIC DNA]</scope>
    <source>
        <strain evidence="1 2">CGMCC 1.3442</strain>
    </source>
</reference>